<protein>
    <submittedName>
        <fullName evidence="3">Uncharacterized protein</fullName>
    </submittedName>
</protein>
<feature type="region of interest" description="Disordered" evidence="1">
    <location>
        <begin position="1"/>
        <end position="23"/>
    </location>
</feature>
<proteinExistence type="predicted"/>
<feature type="compositionally biased region" description="Basic and acidic residues" evidence="1">
    <location>
        <begin position="207"/>
        <end position="216"/>
    </location>
</feature>
<reference evidence="3" key="1">
    <citation type="submission" date="2017-02" db="UniProtKB">
        <authorList>
            <consortium name="WormBaseParasite"/>
        </authorList>
    </citation>
    <scope>IDENTIFICATION</scope>
</reference>
<feature type="region of interest" description="Disordered" evidence="1">
    <location>
        <begin position="200"/>
        <end position="253"/>
    </location>
</feature>
<dbReference type="Proteomes" id="UP000050640">
    <property type="component" value="Unplaced"/>
</dbReference>
<keyword evidence="2" id="KW-1185">Reference proteome</keyword>
<evidence type="ECO:0000313" key="3">
    <source>
        <dbReference type="WBParaSite" id="EEL_0000901401-mRNA-1"/>
    </source>
</evidence>
<organism evidence="2 3">
    <name type="scientific">Elaeophora elaphi</name>
    <dbReference type="NCBI Taxonomy" id="1147741"/>
    <lineage>
        <taxon>Eukaryota</taxon>
        <taxon>Metazoa</taxon>
        <taxon>Ecdysozoa</taxon>
        <taxon>Nematoda</taxon>
        <taxon>Chromadorea</taxon>
        <taxon>Rhabditida</taxon>
        <taxon>Spirurina</taxon>
        <taxon>Spiruromorpha</taxon>
        <taxon>Filarioidea</taxon>
        <taxon>Onchocercidae</taxon>
        <taxon>Elaeophora</taxon>
    </lineage>
</organism>
<accession>A0A0R3S2R1</accession>
<name>A0A0R3S2R1_9BILA</name>
<feature type="compositionally biased region" description="Polar residues" evidence="1">
    <location>
        <begin position="228"/>
        <end position="253"/>
    </location>
</feature>
<dbReference type="AlphaFoldDB" id="A0A0R3S2R1"/>
<dbReference type="WBParaSite" id="EEL_0000901401-mRNA-1">
    <property type="protein sequence ID" value="EEL_0000901401-mRNA-1"/>
    <property type="gene ID" value="EEL_0000901401"/>
</dbReference>
<evidence type="ECO:0000256" key="1">
    <source>
        <dbReference type="SAM" id="MobiDB-lite"/>
    </source>
</evidence>
<evidence type="ECO:0000313" key="2">
    <source>
        <dbReference type="Proteomes" id="UP000050640"/>
    </source>
</evidence>
<sequence>MEADSGFARNMRSPVRSPGSSGLVIKVNGKDVNEYDDERDGMLGQGLFPFDEDIMPEKETGNLNEESAVVDLFYDVHSSDSGNFDMSQAHMTFSGDGADMIARARYSENPWFEEKDLRASSVELEEDEESEPIQKTGCLAYGCSLPITIPSGRFWPPRDALDSIEDKEILNFGENREVDKTILPQRFPKDLYSEMRAQARSIQAADDPERLFGERPSRRRYQTGEGWITSQVTAPLQTYTEGADTTVTAETDE</sequence>